<reference evidence="3" key="1">
    <citation type="submission" date="2018-11" db="EMBL/GenBank/DDBJ databases">
        <title>Shewanella sp. M2.</title>
        <authorList>
            <person name="Hwang Y.J."/>
            <person name="Hwang C.Y."/>
        </authorList>
    </citation>
    <scope>NUCLEOTIDE SEQUENCE [LARGE SCALE GENOMIC DNA]</scope>
    <source>
        <strain evidence="3">LMG 19866</strain>
    </source>
</reference>
<keyword evidence="1" id="KW-0812">Transmembrane</keyword>
<evidence type="ECO:0000313" key="3">
    <source>
        <dbReference type="Proteomes" id="UP000278035"/>
    </source>
</evidence>
<keyword evidence="3" id="KW-1185">Reference proteome</keyword>
<keyword evidence="1" id="KW-1133">Transmembrane helix</keyword>
<accession>A0A3G8LYQ2</accession>
<dbReference type="KEGG" id="slj:EGC82_19940"/>
<dbReference type="RefSeq" id="WP_124732296.1">
    <property type="nucleotide sequence ID" value="NZ_CBCSKC010000048.1"/>
</dbReference>
<keyword evidence="1" id="KW-0472">Membrane</keyword>
<dbReference type="Proteomes" id="UP000278035">
    <property type="component" value="Chromosome"/>
</dbReference>
<feature type="transmembrane region" description="Helical" evidence="1">
    <location>
        <begin position="20"/>
        <end position="43"/>
    </location>
</feature>
<evidence type="ECO:0000256" key="1">
    <source>
        <dbReference type="SAM" id="Phobius"/>
    </source>
</evidence>
<proteinExistence type="predicted"/>
<protein>
    <submittedName>
        <fullName evidence="2">DUF3087 domain-containing protein</fullName>
    </submittedName>
</protein>
<feature type="transmembrane region" description="Helical" evidence="1">
    <location>
        <begin position="55"/>
        <end position="73"/>
    </location>
</feature>
<sequence>MKLVNIDKVQYRSVNNQVQIGLVAALAILSLVFGQLMIHFFGVKSLAGVESTGNFHLNFTGFMLAIMTCIFFIRNLRQKPTFYEVYYVWQLKQLQNKIYRKLKSVQQAAKDNNRDALVILSFYYQSLALVYNLDNNTLTMSNVNNELAKLQQCIDAAGFTIDVDEFTPEMLQAF</sequence>
<evidence type="ECO:0000313" key="2">
    <source>
        <dbReference type="EMBL" id="AZG74819.1"/>
    </source>
</evidence>
<organism evidence="2 3">
    <name type="scientific">Shewanella livingstonensis</name>
    <dbReference type="NCBI Taxonomy" id="150120"/>
    <lineage>
        <taxon>Bacteria</taxon>
        <taxon>Pseudomonadati</taxon>
        <taxon>Pseudomonadota</taxon>
        <taxon>Gammaproteobacteria</taxon>
        <taxon>Alteromonadales</taxon>
        <taxon>Shewanellaceae</taxon>
        <taxon>Shewanella</taxon>
    </lineage>
</organism>
<dbReference type="AlphaFoldDB" id="A0A3G8LYQ2"/>
<dbReference type="InterPro" id="IPR021438">
    <property type="entry name" value="DUF3087"/>
</dbReference>
<dbReference type="EMBL" id="CP034015">
    <property type="protein sequence ID" value="AZG74819.1"/>
    <property type="molecule type" value="Genomic_DNA"/>
</dbReference>
<gene>
    <name evidence="2" type="ORF">EGC82_19940</name>
</gene>
<dbReference type="OrthoDB" id="6118114at2"/>
<name>A0A3G8LYQ2_9GAMM</name>
<dbReference type="Pfam" id="PF11286">
    <property type="entry name" value="DUF3087"/>
    <property type="match status" value="1"/>
</dbReference>